<comment type="caution">
    <text evidence="1">The sequence shown here is derived from an EMBL/GenBank/DDBJ whole genome shotgun (WGS) entry which is preliminary data.</text>
</comment>
<sequence length="693" mass="78389">MTDKADRLAKIHETAKKQFDKAQCAVADERQQCLEDRRFYSIAGAQWEGKLGEQFENKPKFEVNKIHLAVIRIINEYRNNRIGVNFISKDGVSNDDLADTCAKLYRADEQDSGADEAYDNAFEEAVGGGFGAWRLRAEYEDEDDEENEHQRIRIEPIFDADTCVFFDPDAKRQDKADAKYCFVLTSMSCDAFKEEFGEDQDPSSWYKTISNSHFDWASKDSVYVAEYYKVEKVKEKIHIFRLIDGSEERYTAEQLEEEPSILDELNATGAQEVRVRDFERKRVRKLLMSGLGVLEDYGYIAGRHIPIVPVYGKRWYVDNVERCMGHVRLCKDAQRLKNMQLSKLGEISALSSVEKPILAPEQVAGVQHMWANDNIENYPFLLAHPLKDAMGNVVAQGPVAYTKPPNVPPAMAALLQVTEQDLSDILGNQESGDEIVSNTSGVAIEMIQNRLDMQSFIYISNFAKAVRRSGEIWLSMASELYVEDGRTMKTVGNQDEIDSIELFKPVYNPTSGEVEHTNDLTKAKFDVAIDIGPTSTSKRNATVRSLTNMLPLVADPMDQQVLSSMIMMNMEGEGVGEVREYYRKKLLRMGVVEPTKEEAQQLAQEAQNQQPDANTLYLQSEAEKNKSLAIKAQADTELAIARAEETKAKAIDLMTRLDMDERQAVLEAISQLGMQPQQATVQPTQNEEMQYVN</sequence>
<dbReference type="Gene3D" id="6.10.280.90">
    <property type="match status" value="1"/>
</dbReference>
<dbReference type="Gene3D" id="1.10.1740.160">
    <property type="match status" value="1"/>
</dbReference>
<evidence type="ECO:0000313" key="1">
    <source>
        <dbReference type="EMBL" id="RBA49814.1"/>
    </source>
</evidence>
<dbReference type="Pfam" id="PF16510">
    <property type="entry name" value="P22_portal"/>
    <property type="match status" value="1"/>
</dbReference>
<evidence type="ECO:0000313" key="2">
    <source>
        <dbReference type="Proteomes" id="UP000253688"/>
    </source>
</evidence>
<dbReference type="Proteomes" id="UP000253688">
    <property type="component" value="Unassembled WGS sequence"/>
</dbReference>
<reference evidence="1 2" key="1">
    <citation type="submission" date="2018-04" db="EMBL/GenBank/DDBJ databases">
        <title>Acinetobacter junii Genome sequencing and assembly.</title>
        <authorList>
            <person name="Su J."/>
            <person name="Rensing C."/>
            <person name="Mazhar H.S."/>
        </authorList>
    </citation>
    <scope>NUCLEOTIDE SEQUENCE [LARGE SCALE GENOMIC DNA]</scope>
    <source>
        <strain evidence="1 2">SC22</strain>
    </source>
</reference>
<dbReference type="InterPro" id="IPR032427">
    <property type="entry name" value="P22_portal"/>
</dbReference>
<organism evidence="1 2">
    <name type="scientific">Acinetobacter junii</name>
    <dbReference type="NCBI Taxonomy" id="40215"/>
    <lineage>
        <taxon>Bacteria</taxon>
        <taxon>Pseudomonadati</taxon>
        <taxon>Pseudomonadota</taxon>
        <taxon>Gammaproteobacteria</taxon>
        <taxon>Moraxellales</taxon>
        <taxon>Moraxellaceae</taxon>
        <taxon>Acinetobacter</taxon>
    </lineage>
</organism>
<name>A0A365PMF0_ACIJU</name>
<dbReference type="RefSeq" id="WP_112986260.1">
    <property type="nucleotide sequence ID" value="NZ_CP131470.1"/>
</dbReference>
<dbReference type="EMBL" id="QEWH01000009">
    <property type="protein sequence ID" value="RBA49814.1"/>
    <property type="molecule type" value="Genomic_DNA"/>
</dbReference>
<gene>
    <name evidence="1" type="ORF">DC346_01920</name>
</gene>
<evidence type="ECO:0008006" key="3">
    <source>
        <dbReference type="Google" id="ProtNLM"/>
    </source>
</evidence>
<dbReference type="AlphaFoldDB" id="A0A365PMF0"/>
<protein>
    <recommendedName>
        <fullName evidence="3">Portal protein</fullName>
    </recommendedName>
</protein>
<proteinExistence type="predicted"/>
<accession>A0A365PMF0</accession>